<dbReference type="SUPFAM" id="SSF46785">
    <property type="entry name" value="Winged helix' DNA-binding domain"/>
    <property type="match status" value="1"/>
</dbReference>
<evidence type="ECO:0000256" key="1">
    <source>
        <dbReference type="ARBA" id="ARBA00009437"/>
    </source>
</evidence>
<protein>
    <submittedName>
        <fullName evidence="6">LysR family transcription regulator protein</fullName>
    </submittedName>
</protein>
<dbReference type="PANTHER" id="PTHR30126">
    <property type="entry name" value="HTH-TYPE TRANSCRIPTIONAL REGULATOR"/>
    <property type="match status" value="1"/>
</dbReference>
<dbReference type="AlphaFoldDB" id="A0A1L1PBU6"/>
<reference evidence="7" key="1">
    <citation type="submission" date="2014-02" db="EMBL/GenBank/DDBJ databases">
        <authorList>
            <person name="Gan H."/>
        </authorList>
    </citation>
    <scope>NUCLEOTIDE SEQUENCE [LARGE SCALE GENOMIC DNA]</scope>
    <source>
        <strain evidence="7">S1</strain>
    </source>
</reference>
<sequence>MAFTSDNLRTFLAVLDTGSFSAAARQLGRVPSAVSMAIAQLEAELDLVLFDRSAREPRPTDVARALEPQARQIAGQLRRLGAHAQALHQGLERQLTIAIAPELLSAPWSRPLAVLAEEFPALLVEVLSAPQADALRMLHAGEAQLALVFERPGSDEREGFQELGTELFVAVIAADHPEAVARQGALQLNDLIEIRQIAVASRDPRGRDPRMLLSRHLWRTDSHLATLSLVQAGLGWAYLPRRLIEPLVASGELTEIRFGNISNQLRLWVDVVWNAERPLGRGAQRFIELMRQATREGADGAGLV</sequence>
<evidence type="ECO:0000256" key="2">
    <source>
        <dbReference type="ARBA" id="ARBA00023015"/>
    </source>
</evidence>
<evidence type="ECO:0000313" key="7">
    <source>
        <dbReference type="Proteomes" id="UP000028878"/>
    </source>
</evidence>
<dbReference type="InterPro" id="IPR005119">
    <property type="entry name" value="LysR_subst-bd"/>
</dbReference>
<evidence type="ECO:0000313" key="6">
    <source>
        <dbReference type="EMBL" id="CDN86284.1"/>
    </source>
</evidence>
<evidence type="ECO:0000256" key="4">
    <source>
        <dbReference type="ARBA" id="ARBA00023163"/>
    </source>
</evidence>
<dbReference type="InterPro" id="IPR000847">
    <property type="entry name" value="LysR_HTH_N"/>
</dbReference>
<keyword evidence="7" id="KW-1185">Reference proteome</keyword>
<accession>A0A1L1PBU6</accession>
<dbReference type="GO" id="GO:0003700">
    <property type="term" value="F:DNA-binding transcription factor activity"/>
    <property type="evidence" value="ECO:0007669"/>
    <property type="project" value="InterPro"/>
</dbReference>
<keyword evidence="3" id="KW-0238">DNA-binding</keyword>
<dbReference type="Proteomes" id="UP000028878">
    <property type="component" value="Unassembled WGS sequence"/>
</dbReference>
<dbReference type="GO" id="GO:0000976">
    <property type="term" value="F:transcription cis-regulatory region binding"/>
    <property type="evidence" value="ECO:0007669"/>
    <property type="project" value="TreeGrafter"/>
</dbReference>
<dbReference type="InterPro" id="IPR036388">
    <property type="entry name" value="WH-like_DNA-bd_sf"/>
</dbReference>
<dbReference type="EMBL" id="CCAE010000003">
    <property type="protein sequence ID" value="CDN86284.1"/>
    <property type="molecule type" value="Genomic_DNA"/>
</dbReference>
<dbReference type="Gene3D" id="3.40.190.290">
    <property type="match status" value="1"/>
</dbReference>
<dbReference type="Pfam" id="PF03466">
    <property type="entry name" value="LysR_substrate"/>
    <property type="match status" value="1"/>
</dbReference>
<organism evidence="6 7">
    <name type="scientific">Hydrogenophaga intermedia</name>
    <dbReference type="NCBI Taxonomy" id="65786"/>
    <lineage>
        <taxon>Bacteria</taxon>
        <taxon>Pseudomonadati</taxon>
        <taxon>Pseudomonadota</taxon>
        <taxon>Betaproteobacteria</taxon>
        <taxon>Burkholderiales</taxon>
        <taxon>Comamonadaceae</taxon>
        <taxon>Hydrogenophaga</taxon>
    </lineage>
</organism>
<reference evidence="7" key="2">
    <citation type="submission" date="2014-11" db="EMBL/GenBank/DDBJ databases">
        <title>Draft genome sequence of Hydrogenophaga intermedia S1.</title>
        <authorList>
            <person name="Gan H.M."/>
            <person name="Chew T.H."/>
            <person name="Stolz A."/>
        </authorList>
    </citation>
    <scope>NUCLEOTIDE SEQUENCE [LARGE SCALE GENOMIC DNA]</scope>
    <source>
        <strain evidence="7">S1</strain>
    </source>
</reference>
<keyword evidence="2" id="KW-0805">Transcription regulation</keyword>
<dbReference type="PROSITE" id="PS50931">
    <property type="entry name" value="HTH_LYSR"/>
    <property type="match status" value="1"/>
</dbReference>
<dbReference type="PANTHER" id="PTHR30126:SF91">
    <property type="entry name" value="LYSR FAMILY TRANSCRIPTIONAL REGULATOR"/>
    <property type="match status" value="1"/>
</dbReference>
<dbReference type="RefSeq" id="WP_009516784.1">
    <property type="nucleotide sequence ID" value="NZ_CCAE010000003.1"/>
</dbReference>
<gene>
    <name evidence="6" type="ORF">BN948_00685</name>
</gene>
<dbReference type="Gene3D" id="1.10.10.10">
    <property type="entry name" value="Winged helix-like DNA-binding domain superfamily/Winged helix DNA-binding domain"/>
    <property type="match status" value="1"/>
</dbReference>
<keyword evidence="4" id="KW-0804">Transcription</keyword>
<dbReference type="Pfam" id="PF00126">
    <property type="entry name" value="HTH_1"/>
    <property type="match status" value="1"/>
</dbReference>
<name>A0A1L1PBU6_HYDIT</name>
<feature type="domain" description="HTH lysR-type" evidence="5">
    <location>
        <begin position="3"/>
        <end position="60"/>
    </location>
</feature>
<evidence type="ECO:0000259" key="5">
    <source>
        <dbReference type="PROSITE" id="PS50931"/>
    </source>
</evidence>
<comment type="similarity">
    <text evidence="1">Belongs to the LysR transcriptional regulatory family.</text>
</comment>
<evidence type="ECO:0000256" key="3">
    <source>
        <dbReference type="ARBA" id="ARBA00023125"/>
    </source>
</evidence>
<dbReference type="CDD" id="cd05466">
    <property type="entry name" value="PBP2_LTTR_substrate"/>
    <property type="match status" value="1"/>
</dbReference>
<proteinExistence type="inferred from homology"/>
<dbReference type="SUPFAM" id="SSF53850">
    <property type="entry name" value="Periplasmic binding protein-like II"/>
    <property type="match status" value="1"/>
</dbReference>
<dbReference type="InterPro" id="IPR036390">
    <property type="entry name" value="WH_DNA-bd_sf"/>
</dbReference>